<evidence type="ECO:0000313" key="2">
    <source>
        <dbReference type="EMBL" id="CAI4015574.1"/>
    </source>
</evidence>
<protein>
    <submittedName>
        <fullName evidence="2">Uncharacterized protein</fullName>
    </submittedName>
</protein>
<dbReference type="Proteomes" id="UP001152797">
    <property type="component" value="Unassembled WGS sequence"/>
</dbReference>
<evidence type="ECO:0000313" key="3">
    <source>
        <dbReference type="EMBL" id="CAL4802886.1"/>
    </source>
</evidence>
<keyword evidence="4" id="KW-1185">Reference proteome</keyword>
<reference evidence="3 4" key="2">
    <citation type="submission" date="2024-05" db="EMBL/GenBank/DDBJ databases">
        <authorList>
            <person name="Chen Y."/>
            <person name="Shah S."/>
            <person name="Dougan E. K."/>
            <person name="Thang M."/>
            <person name="Chan C."/>
        </authorList>
    </citation>
    <scope>NUCLEOTIDE SEQUENCE [LARGE SCALE GENOMIC DNA]</scope>
</reference>
<reference evidence="2" key="1">
    <citation type="submission" date="2022-10" db="EMBL/GenBank/DDBJ databases">
        <authorList>
            <person name="Chen Y."/>
            <person name="Dougan E. K."/>
            <person name="Chan C."/>
            <person name="Rhodes N."/>
            <person name="Thang M."/>
        </authorList>
    </citation>
    <scope>NUCLEOTIDE SEQUENCE</scope>
</reference>
<feature type="compositionally biased region" description="Acidic residues" evidence="1">
    <location>
        <begin position="85"/>
        <end position="101"/>
    </location>
</feature>
<feature type="region of interest" description="Disordered" evidence="1">
    <location>
        <begin position="20"/>
        <end position="148"/>
    </location>
</feature>
<accession>A0A9P1DTZ7</accession>
<sequence>MMMMSRVRFRGTFIAIMENARRQSRASSEPPGRLRPTDEEMQRRERVLRRYAADLERRAVLLRQPNNDPDDSDEESVSTNTETVSVDDLEDSDETSSEDGEAATPKENPRRQTRASSEPPGRLRPTDEEMEESAATSTETVSAHDLET</sequence>
<evidence type="ECO:0000256" key="1">
    <source>
        <dbReference type="SAM" id="MobiDB-lite"/>
    </source>
</evidence>
<dbReference type="EMBL" id="CAMXCT030006538">
    <property type="protein sequence ID" value="CAL4802886.1"/>
    <property type="molecule type" value="Genomic_DNA"/>
</dbReference>
<gene>
    <name evidence="2" type="ORF">C1SCF055_LOCUS40396</name>
</gene>
<name>A0A9P1DTZ7_9DINO</name>
<dbReference type="EMBL" id="CAMXCT010006538">
    <property type="protein sequence ID" value="CAI4015574.1"/>
    <property type="molecule type" value="Genomic_DNA"/>
</dbReference>
<organism evidence="2">
    <name type="scientific">Cladocopium goreaui</name>
    <dbReference type="NCBI Taxonomy" id="2562237"/>
    <lineage>
        <taxon>Eukaryota</taxon>
        <taxon>Sar</taxon>
        <taxon>Alveolata</taxon>
        <taxon>Dinophyceae</taxon>
        <taxon>Suessiales</taxon>
        <taxon>Symbiodiniaceae</taxon>
        <taxon>Cladocopium</taxon>
    </lineage>
</organism>
<feature type="compositionally biased region" description="Basic and acidic residues" evidence="1">
    <location>
        <begin position="35"/>
        <end position="45"/>
    </location>
</feature>
<dbReference type="AlphaFoldDB" id="A0A9P1DTZ7"/>
<proteinExistence type="predicted"/>
<evidence type="ECO:0000313" key="4">
    <source>
        <dbReference type="Proteomes" id="UP001152797"/>
    </source>
</evidence>
<comment type="caution">
    <text evidence="2">The sequence shown here is derived from an EMBL/GenBank/DDBJ whole genome shotgun (WGS) entry which is preliminary data.</text>
</comment>
<dbReference type="EMBL" id="CAMXCT020006538">
    <property type="protein sequence ID" value="CAL1168949.1"/>
    <property type="molecule type" value="Genomic_DNA"/>
</dbReference>